<dbReference type="EMBL" id="MN094788">
    <property type="protein sequence ID" value="QDH83398.1"/>
    <property type="molecule type" value="Genomic_DNA"/>
</dbReference>
<reference evidence="2 3" key="1">
    <citation type="submission" date="2019-06" db="EMBL/GenBank/DDBJ databases">
        <authorList>
            <person name="Kincaid V.D."/>
            <person name="Fuller A."/>
            <person name="Hodges K."/>
            <person name="Bansal M."/>
            <person name="Essig J."/>
            <person name="Johnson A."/>
        </authorList>
    </citation>
    <scope>NUCLEOTIDE SEQUENCE [LARGE SCALE GENOMIC DNA]</scope>
</reference>
<dbReference type="Proteomes" id="UP000320799">
    <property type="component" value="Segment"/>
</dbReference>
<evidence type="ECO:0000313" key="3">
    <source>
        <dbReference type="Proteomes" id="UP000320799"/>
    </source>
</evidence>
<dbReference type="GeneID" id="56136199"/>
<dbReference type="GO" id="GO:0005524">
    <property type="term" value="F:ATP binding"/>
    <property type="evidence" value="ECO:0007669"/>
    <property type="project" value="InterPro"/>
</dbReference>
<dbReference type="SUPFAM" id="SSF52540">
    <property type="entry name" value="P-loop containing nucleoside triphosphate hydrolases"/>
    <property type="match status" value="1"/>
</dbReference>
<dbReference type="RefSeq" id="YP_009903923.1">
    <property type="nucleotide sequence ID" value="NC_049849.1"/>
</dbReference>
<dbReference type="InterPro" id="IPR003959">
    <property type="entry name" value="ATPase_AAA_core"/>
</dbReference>
<dbReference type="Gene3D" id="3.40.50.300">
    <property type="entry name" value="P-loop containing nucleotide triphosphate hydrolases"/>
    <property type="match status" value="1"/>
</dbReference>
<evidence type="ECO:0000259" key="1">
    <source>
        <dbReference type="Pfam" id="PF00004"/>
    </source>
</evidence>
<dbReference type="KEGG" id="vg:56136199"/>
<protein>
    <submittedName>
        <fullName evidence="2">AAA family ATPase</fullName>
    </submittedName>
</protein>
<evidence type="ECO:0000313" key="2">
    <source>
        <dbReference type="EMBL" id="QDH83398.1"/>
    </source>
</evidence>
<feature type="domain" description="ATPase AAA-type core" evidence="1">
    <location>
        <begin position="7"/>
        <end position="61"/>
    </location>
</feature>
<sequence length="194" mass="21951">MILGYCGTHRSGKTTLAKAMADRLGLPFVGTSVSKCFADLGLHPANVNNAIDRQRVQDHILITLEDQWNEHSDFVTDRTPLDLMAYTLTSGHLLVDDQWLEDYMELCGQLMRKFHVIGYVPPGLPIVEAELKAALTQVSIRQVAFLIRGLLDTYTNTESRFIIPSLNIYHSLERRINYSLASIDSYRQAINEKI</sequence>
<keyword evidence="3" id="KW-1185">Reference proteome</keyword>
<proteinExistence type="predicted"/>
<organism evidence="2 3">
    <name type="scientific">Achromobacter phage Motura</name>
    <dbReference type="NCBI Taxonomy" id="2591403"/>
    <lineage>
        <taxon>Viruses</taxon>
        <taxon>Duplodnaviria</taxon>
        <taxon>Heunggongvirae</taxon>
        <taxon>Uroviricota</taxon>
        <taxon>Caudoviricetes</taxon>
        <taxon>Moturavirus</taxon>
        <taxon>Moturavirus motura</taxon>
    </lineage>
</organism>
<dbReference type="InterPro" id="IPR027417">
    <property type="entry name" value="P-loop_NTPase"/>
</dbReference>
<accession>A0A514CSE2</accession>
<name>A0A514CSE2_9CAUD</name>
<dbReference type="GO" id="GO:0016887">
    <property type="term" value="F:ATP hydrolysis activity"/>
    <property type="evidence" value="ECO:0007669"/>
    <property type="project" value="InterPro"/>
</dbReference>
<dbReference type="Pfam" id="PF00004">
    <property type="entry name" value="AAA"/>
    <property type="match status" value="1"/>
</dbReference>